<accession>A0AAD9LSK9</accession>
<dbReference type="Proteomes" id="UP001259832">
    <property type="component" value="Unassembled WGS sequence"/>
</dbReference>
<sequence length="81" mass="8662">MSDGPVTLVTVLLLATSEMHSESIRPDLSAAHLKDAIKKAEGGVDARYPSLFLGKGNKEIAVEGKEGGQEEWLTQLDILQG</sequence>
<protein>
    <submittedName>
        <fullName evidence="1">Uncharacterized protein</fullName>
    </submittedName>
</protein>
<evidence type="ECO:0000313" key="2">
    <source>
        <dbReference type="Proteomes" id="UP001259832"/>
    </source>
</evidence>
<gene>
    <name evidence="1" type="ORF">P3T76_001086</name>
</gene>
<comment type="caution">
    <text evidence="1">The sequence shown here is derived from an EMBL/GenBank/DDBJ whole genome shotgun (WGS) entry which is preliminary data.</text>
</comment>
<organism evidence="1 2">
    <name type="scientific">Phytophthora citrophthora</name>
    <dbReference type="NCBI Taxonomy" id="4793"/>
    <lineage>
        <taxon>Eukaryota</taxon>
        <taxon>Sar</taxon>
        <taxon>Stramenopiles</taxon>
        <taxon>Oomycota</taxon>
        <taxon>Peronosporomycetes</taxon>
        <taxon>Peronosporales</taxon>
        <taxon>Peronosporaceae</taxon>
        <taxon>Phytophthora</taxon>
    </lineage>
</organism>
<keyword evidence="2" id="KW-1185">Reference proteome</keyword>
<name>A0AAD9LSK9_9STRA</name>
<proteinExistence type="predicted"/>
<dbReference type="EMBL" id="JASMQC010000002">
    <property type="protein sequence ID" value="KAK1947076.1"/>
    <property type="molecule type" value="Genomic_DNA"/>
</dbReference>
<evidence type="ECO:0000313" key="1">
    <source>
        <dbReference type="EMBL" id="KAK1947076.1"/>
    </source>
</evidence>
<reference evidence="1" key="1">
    <citation type="submission" date="2023-08" db="EMBL/GenBank/DDBJ databases">
        <title>Reference Genome Resource for the Citrus Pathogen Phytophthora citrophthora.</title>
        <authorList>
            <person name="Moller H."/>
            <person name="Coetzee B."/>
            <person name="Rose L.J."/>
            <person name="Van Niekerk J.M."/>
        </authorList>
    </citation>
    <scope>NUCLEOTIDE SEQUENCE</scope>
    <source>
        <strain evidence="1">STE-U-9442</strain>
    </source>
</reference>
<dbReference type="AlphaFoldDB" id="A0AAD9LSK9"/>